<dbReference type="EMBL" id="BAAAZG010000084">
    <property type="protein sequence ID" value="GAA4105582.1"/>
    <property type="molecule type" value="Genomic_DNA"/>
</dbReference>
<evidence type="ECO:0000313" key="4">
    <source>
        <dbReference type="Proteomes" id="UP001500683"/>
    </source>
</evidence>
<evidence type="ECO:0000259" key="2">
    <source>
        <dbReference type="Pfam" id="PF19631"/>
    </source>
</evidence>
<organism evidence="3 4">
    <name type="scientific">Actinomadura miaoliensis</name>
    <dbReference type="NCBI Taxonomy" id="430685"/>
    <lineage>
        <taxon>Bacteria</taxon>
        <taxon>Bacillati</taxon>
        <taxon>Actinomycetota</taxon>
        <taxon>Actinomycetes</taxon>
        <taxon>Streptosporangiales</taxon>
        <taxon>Thermomonosporaceae</taxon>
        <taxon>Actinomadura</taxon>
    </lineage>
</organism>
<dbReference type="RefSeq" id="WP_344959183.1">
    <property type="nucleotide sequence ID" value="NZ_BAAAZG010000084.1"/>
</dbReference>
<sequence>MIELSTVIQQLRRELGAAVDAAASERLRFELGPIELEVTVAVTEEGGAQGKVKFWVVELGGDLKDTHATTQRIKLTLQPTVAGSSEPPHVSGTAGAGER</sequence>
<feature type="domain" description="Trypsin-co-occurring" evidence="2">
    <location>
        <begin position="2"/>
        <end position="79"/>
    </location>
</feature>
<comment type="caution">
    <text evidence="3">The sequence shown here is derived from an EMBL/GenBank/DDBJ whole genome shotgun (WGS) entry which is preliminary data.</text>
</comment>
<evidence type="ECO:0000313" key="3">
    <source>
        <dbReference type="EMBL" id="GAA4105582.1"/>
    </source>
</evidence>
<reference evidence="4" key="1">
    <citation type="journal article" date="2019" name="Int. J. Syst. Evol. Microbiol.">
        <title>The Global Catalogue of Microorganisms (GCM) 10K type strain sequencing project: providing services to taxonomists for standard genome sequencing and annotation.</title>
        <authorList>
            <consortium name="The Broad Institute Genomics Platform"/>
            <consortium name="The Broad Institute Genome Sequencing Center for Infectious Disease"/>
            <person name="Wu L."/>
            <person name="Ma J."/>
        </authorList>
    </citation>
    <scope>NUCLEOTIDE SEQUENCE [LARGE SCALE GENOMIC DNA]</scope>
    <source>
        <strain evidence="4">JCM 16702</strain>
    </source>
</reference>
<protein>
    <recommendedName>
        <fullName evidence="2">Trypsin-co-occurring domain-containing protein</fullName>
    </recommendedName>
</protein>
<gene>
    <name evidence="3" type="ORF">GCM10022214_85840</name>
</gene>
<accession>A0ABP7X6S4</accession>
<keyword evidence="4" id="KW-1185">Reference proteome</keyword>
<feature type="region of interest" description="Disordered" evidence="1">
    <location>
        <begin position="80"/>
        <end position="99"/>
    </location>
</feature>
<dbReference type="InterPro" id="IPR045608">
    <property type="entry name" value="Trypco2"/>
</dbReference>
<dbReference type="Pfam" id="PF19631">
    <property type="entry name" value="Trypco2"/>
    <property type="match status" value="1"/>
</dbReference>
<name>A0ABP7X6S4_9ACTN</name>
<proteinExistence type="predicted"/>
<dbReference type="Proteomes" id="UP001500683">
    <property type="component" value="Unassembled WGS sequence"/>
</dbReference>
<evidence type="ECO:0000256" key="1">
    <source>
        <dbReference type="SAM" id="MobiDB-lite"/>
    </source>
</evidence>